<evidence type="ECO:0008006" key="3">
    <source>
        <dbReference type="Google" id="ProtNLM"/>
    </source>
</evidence>
<evidence type="ECO:0000313" key="1">
    <source>
        <dbReference type="EMBL" id="PPA70041.1"/>
    </source>
</evidence>
<dbReference type="InterPro" id="IPR036361">
    <property type="entry name" value="SAP_dom_sf"/>
</dbReference>
<dbReference type="RefSeq" id="WP_104057991.1">
    <property type="nucleotide sequence ID" value="NZ_PREZ01000004.1"/>
</dbReference>
<dbReference type="AlphaFoldDB" id="A0A2S5GAT9"/>
<dbReference type="OrthoDB" id="2454566at2"/>
<proteinExistence type="predicted"/>
<sequence>MKVTVKDTAVVYNGKRYEPKASLEVDEKHFNENLFSKNEAASSPNDEETDYFGFTAEQLEKVSNDKLKAFLDKEGIEYKSSDKKEDFINLIVGE</sequence>
<gene>
    <name evidence="1" type="ORF">C4B60_10625</name>
</gene>
<reference evidence="1 2" key="1">
    <citation type="submission" date="2018-02" db="EMBL/GenBank/DDBJ databases">
        <title>Jeotgalibacillus proteolyticum sp. nov. a protease producing bacterium isolated from ocean sediments of Laizhou Bay.</title>
        <authorList>
            <person name="Li Y."/>
        </authorList>
    </citation>
    <scope>NUCLEOTIDE SEQUENCE [LARGE SCALE GENOMIC DNA]</scope>
    <source>
        <strain evidence="1 2">22-7</strain>
    </source>
</reference>
<evidence type="ECO:0000313" key="2">
    <source>
        <dbReference type="Proteomes" id="UP000239047"/>
    </source>
</evidence>
<dbReference type="Proteomes" id="UP000239047">
    <property type="component" value="Unassembled WGS sequence"/>
</dbReference>
<accession>A0A2S5GAT9</accession>
<name>A0A2S5GAT9_9BACL</name>
<comment type="caution">
    <text evidence="1">The sequence shown here is derived from an EMBL/GenBank/DDBJ whole genome shotgun (WGS) entry which is preliminary data.</text>
</comment>
<keyword evidence="2" id="KW-1185">Reference proteome</keyword>
<dbReference type="EMBL" id="PREZ01000004">
    <property type="protein sequence ID" value="PPA70041.1"/>
    <property type="molecule type" value="Genomic_DNA"/>
</dbReference>
<dbReference type="Gene3D" id="1.10.720.30">
    <property type="entry name" value="SAP domain"/>
    <property type="match status" value="1"/>
</dbReference>
<protein>
    <recommendedName>
        <fullName evidence="3">HeH/LEM domain-containing protein</fullName>
    </recommendedName>
</protein>
<organism evidence="1 2">
    <name type="scientific">Jeotgalibacillus proteolyticus</name>
    <dbReference type="NCBI Taxonomy" id="2082395"/>
    <lineage>
        <taxon>Bacteria</taxon>
        <taxon>Bacillati</taxon>
        <taxon>Bacillota</taxon>
        <taxon>Bacilli</taxon>
        <taxon>Bacillales</taxon>
        <taxon>Caryophanaceae</taxon>
        <taxon>Jeotgalibacillus</taxon>
    </lineage>
</organism>